<sequence>MSTSGSALAQLKPFTLSSRSLFIKCVPAPRSFYERRAVLAALQKSSQQSIETFKRLQDSSSFIAVTTKPDAATDLLDSSPLERTIISQDPGSDEVPTRSAWGPDYDVSGPITTPVNPLPASSTVKPTPVSADLGLSHRTFTLHIFPANADYDHIEEVRKNPLHGRWPGDGKTETFVSAALKRVIPPGAMAAALQDWETGNQLARDSDSFADNGPEGAASMLLGKKRHSAREAFLLERIRRRGAEQETPTVMSSLMQFAEECRTKTADVQSEPSQGTATGAPRAQAYGSPFDAVSATKPDALLDDATFKKLFED</sequence>
<comment type="caution">
    <text evidence="2">The sequence shown here is derived from an EMBL/GenBank/DDBJ whole genome shotgun (WGS) entry which is preliminary data.</text>
</comment>
<keyword evidence="3" id="KW-1185">Reference proteome</keyword>
<reference evidence="2 3" key="1">
    <citation type="submission" date="2019-03" db="EMBL/GenBank/DDBJ databases">
        <title>Draft genome sequence of Xylaria hypoxylon DSM 108379, a ubiquitous saprotrophic-parasitic fungi on hardwood.</title>
        <authorList>
            <person name="Buettner E."/>
            <person name="Leonhardt S."/>
            <person name="Gebauer A.M."/>
            <person name="Liers C."/>
            <person name="Hofrichter M."/>
            <person name="Kellner H."/>
        </authorList>
    </citation>
    <scope>NUCLEOTIDE SEQUENCE [LARGE SCALE GENOMIC DNA]</scope>
    <source>
        <strain evidence="2 3">DSM 108379</strain>
    </source>
</reference>
<evidence type="ECO:0000256" key="1">
    <source>
        <dbReference type="SAM" id="MobiDB-lite"/>
    </source>
</evidence>
<organism evidence="2 3">
    <name type="scientific">Xylaria hypoxylon</name>
    <dbReference type="NCBI Taxonomy" id="37992"/>
    <lineage>
        <taxon>Eukaryota</taxon>
        <taxon>Fungi</taxon>
        <taxon>Dikarya</taxon>
        <taxon>Ascomycota</taxon>
        <taxon>Pezizomycotina</taxon>
        <taxon>Sordariomycetes</taxon>
        <taxon>Xylariomycetidae</taxon>
        <taxon>Xylariales</taxon>
        <taxon>Xylariaceae</taxon>
        <taxon>Xylaria</taxon>
    </lineage>
</organism>
<dbReference type="EMBL" id="SKBN01000056">
    <property type="protein sequence ID" value="TGJ84941.1"/>
    <property type="molecule type" value="Genomic_DNA"/>
</dbReference>
<dbReference type="Proteomes" id="UP000297716">
    <property type="component" value="Unassembled WGS sequence"/>
</dbReference>
<evidence type="ECO:0000313" key="3">
    <source>
        <dbReference type="Proteomes" id="UP000297716"/>
    </source>
</evidence>
<feature type="compositionally biased region" description="Polar residues" evidence="1">
    <location>
        <begin position="266"/>
        <end position="277"/>
    </location>
</feature>
<gene>
    <name evidence="2" type="ORF">E0Z10_g3844</name>
</gene>
<feature type="region of interest" description="Disordered" evidence="1">
    <location>
        <begin position="263"/>
        <end position="291"/>
    </location>
</feature>
<protein>
    <submittedName>
        <fullName evidence="2">Uncharacterized protein</fullName>
    </submittedName>
</protein>
<proteinExistence type="predicted"/>
<accession>A0A4Z0YZR0</accession>
<dbReference type="OrthoDB" id="5367448at2759"/>
<name>A0A4Z0YZR0_9PEZI</name>
<dbReference type="AlphaFoldDB" id="A0A4Z0YZR0"/>
<dbReference type="STRING" id="37992.A0A4Z0YZR0"/>
<evidence type="ECO:0000313" key="2">
    <source>
        <dbReference type="EMBL" id="TGJ84941.1"/>
    </source>
</evidence>